<proteinExistence type="predicted"/>
<feature type="compositionally biased region" description="Basic and acidic residues" evidence="1">
    <location>
        <begin position="77"/>
        <end position="86"/>
    </location>
</feature>
<reference evidence="2" key="1">
    <citation type="submission" date="2020-10" db="EMBL/GenBank/DDBJ databases">
        <authorList>
            <person name="Gilroy R."/>
        </authorList>
    </citation>
    <scope>NUCLEOTIDE SEQUENCE</scope>
    <source>
        <strain evidence="2">10532</strain>
    </source>
</reference>
<name>A0A9D9HPB2_9SPIR</name>
<accession>A0A9D9HPB2</accession>
<feature type="region of interest" description="Disordered" evidence="1">
    <location>
        <begin position="54"/>
        <end position="112"/>
    </location>
</feature>
<feature type="compositionally biased region" description="Polar residues" evidence="1">
    <location>
        <begin position="54"/>
        <end position="63"/>
    </location>
</feature>
<protein>
    <submittedName>
        <fullName evidence="2">Uncharacterized protein</fullName>
    </submittedName>
</protein>
<dbReference type="Proteomes" id="UP000823638">
    <property type="component" value="Unassembled WGS sequence"/>
</dbReference>
<gene>
    <name evidence="2" type="ORF">IAA81_05605</name>
</gene>
<comment type="caution">
    <text evidence="2">The sequence shown here is derived from an EMBL/GenBank/DDBJ whole genome shotgun (WGS) entry which is preliminary data.</text>
</comment>
<reference evidence="2" key="2">
    <citation type="journal article" date="2021" name="PeerJ">
        <title>Extensive microbial diversity within the chicken gut microbiome revealed by metagenomics and culture.</title>
        <authorList>
            <person name="Gilroy R."/>
            <person name="Ravi A."/>
            <person name="Getino M."/>
            <person name="Pursley I."/>
            <person name="Horton D.L."/>
            <person name="Alikhan N.F."/>
            <person name="Baker D."/>
            <person name="Gharbi K."/>
            <person name="Hall N."/>
            <person name="Watson M."/>
            <person name="Adriaenssens E.M."/>
            <person name="Foster-Nyarko E."/>
            <person name="Jarju S."/>
            <person name="Secka A."/>
            <person name="Antonio M."/>
            <person name="Oren A."/>
            <person name="Chaudhuri R.R."/>
            <person name="La Ragione R."/>
            <person name="Hildebrand F."/>
            <person name="Pallen M.J."/>
        </authorList>
    </citation>
    <scope>NUCLEOTIDE SEQUENCE</scope>
    <source>
        <strain evidence="2">10532</strain>
    </source>
</reference>
<sequence length="112" mass="12370">MAIHPIDLQTMFTQIDKVGKNQLQQDQQLQLQQGIAAQQFAKDVAQQKAAVQNTTVTAENQSKVGADDSVPFTGENPEEKKEKKDEDSQDDSDDSLPFAKDPKLGNRLDVSL</sequence>
<organism evidence="2 3">
    <name type="scientific">Candidatus Gallitreponema excrementavium</name>
    <dbReference type="NCBI Taxonomy" id="2840840"/>
    <lineage>
        <taxon>Bacteria</taxon>
        <taxon>Pseudomonadati</taxon>
        <taxon>Spirochaetota</taxon>
        <taxon>Spirochaetia</taxon>
        <taxon>Spirochaetales</taxon>
        <taxon>Candidatus Gallitreponema</taxon>
    </lineage>
</organism>
<dbReference type="EMBL" id="JADIMM010000073">
    <property type="protein sequence ID" value="MBO8457687.1"/>
    <property type="molecule type" value="Genomic_DNA"/>
</dbReference>
<evidence type="ECO:0000313" key="3">
    <source>
        <dbReference type="Proteomes" id="UP000823638"/>
    </source>
</evidence>
<dbReference type="AlphaFoldDB" id="A0A9D9HPB2"/>
<evidence type="ECO:0000313" key="2">
    <source>
        <dbReference type="EMBL" id="MBO8457687.1"/>
    </source>
</evidence>
<evidence type="ECO:0000256" key="1">
    <source>
        <dbReference type="SAM" id="MobiDB-lite"/>
    </source>
</evidence>